<proteinExistence type="predicted"/>
<accession>A0ABU8GV10</accession>
<dbReference type="Proteomes" id="UP001365781">
    <property type="component" value="Unassembled WGS sequence"/>
</dbReference>
<sequence>DGLIAFDSLFCASRDKLSNNKGNTIGGWVCQQHRSYWALRLPHKWWIWGADIQFSKYLDAAQVSYFERIAQQMGPEDNLIICLAEPSWLLADLQEQDPEENFFKITAIARKRGARVVAV</sequence>
<feature type="non-terminal residue" evidence="1">
    <location>
        <position position="119"/>
    </location>
</feature>
<keyword evidence="2" id="KW-1185">Reference proteome</keyword>
<comment type="caution">
    <text evidence="1">The sequence shown here is derived from an EMBL/GenBank/DDBJ whole genome shotgun (WGS) entry which is preliminary data.</text>
</comment>
<feature type="non-terminal residue" evidence="1">
    <location>
        <position position="1"/>
    </location>
</feature>
<evidence type="ECO:0000313" key="1">
    <source>
        <dbReference type="EMBL" id="MEI5617041.1"/>
    </source>
</evidence>
<dbReference type="PANTHER" id="PTHR34211">
    <property type="entry name" value="CALCINEURIN-LIKE METALLO-PHOSPHOESTERASE SUPERFAMILY PROTEIN"/>
    <property type="match status" value="1"/>
</dbReference>
<organism evidence="1 2">
    <name type="scientific">Streptomyces brasiliscabiei</name>
    <dbReference type="NCBI Taxonomy" id="2736302"/>
    <lineage>
        <taxon>Bacteria</taxon>
        <taxon>Bacillati</taxon>
        <taxon>Actinomycetota</taxon>
        <taxon>Actinomycetes</taxon>
        <taxon>Kitasatosporales</taxon>
        <taxon>Streptomycetaceae</taxon>
        <taxon>Streptomyces</taxon>
    </lineage>
</organism>
<reference evidence="1 2" key="1">
    <citation type="submission" date="2024-03" db="EMBL/GenBank/DDBJ databases">
        <title>First Report of Pectobacterium brasiliscabiei causing potato scab in china.</title>
        <authorList>
            <person name="Handique U."/>
        </authorList>
    </citation>
    <scope>NUCLEOTIDE SEQUENCE [LARGE SCALE GENOMIC DNA]</scope>
    <source>
        <strain evidence="1 2">ZRIMU1503</strain>
    </source>
</reference>
<protein>
    <submittedName>
        <fullName evidence="1">Uncharacterized protein</fullName>
    </submittedName>
</protein>
<evidence type="ECO:0000313" key="2">
    <source>
        <dbReference type="Proteomes" id="UP001365781"/>
    </source>
</evidence>
<dbReference type="RefSeq" id="WP_336558963.1">
    <property type="nucleotide sequence ID" value="NZ_JBBAYM010000135.1"/>
</dbReference>
<gene>
    <name evidence="1" type="ORF">WB403_48975</name>
</gene>
<name>A0ABU8GV10_9ACTN</name>
<dbReference type="PANTHER" id="PTHR34211:SF3">
    <property type="entry name" value="CALCINEURIN-LIKE METALLO-PHOSPHOESTERASE SUPERFAMILY PROTEIN"/>
    <property type="match status" value="1"/>
</dbReference>
<dbReference type="EMBL" id="JBBAYM010000135">
    <property type="protein sequence ID" value="MEI5617041.1"/>
    <property type="molecule type" value="Genomic_DNA"/>
</dbReference>